<name>A0A7J5TVR6_9BACT</name>
<evidence type="ECO:0000256" key="1">
    <source>
        <dbReference type="SAM" id="MobiDB-lite"/>
    </source>
</evidence>
<feature type="transmembrane region" description="Helical" evidence="2">
    <location>
        <begin position="291"/>
        <end position="312"/>
    </location>
</feature>
<keyword evidence="2" id="KW-0812">Transmembrane</keyword>
<sequence length="324" mass="35789">MRKLLPFLLLLSSVAGMAQTKPKPIPNLSKSDQAEIRNMARKQIENLRALLNTITFSDVSEFERDAVIKNSFLPNANQIFLNDGVIVEDDINPENTGAGKPADVPIEKYLRNLDLFYTKTEGFSIDFTEVIPRNVQNGAVPYLQVYFVSTFKSQHNQIAKPYQPTRRVAEFRAERVGKGWSVMITRLAFAPSVTPPPQPPTPVTQPTTVSGPPPPNPRYQRQGWLLIAGGVVSLAGGYLIHSRLQTDYKTYTGKVDVLNAEYEQWRELSLQPTGSPLTPLSFTSFSGSNSYAVYGAGATGVGLLVTGIGKLLKAHKRQKQQANK</sequence>
<dbReference type="AlphaFoldDB" id="A0A7J5TVR6"/>
<keyword evidence="3" id="KW-0732">Signal</keyword>
<dbReference type="RefSeq" id="WP_152125737.1">
    <property type="nucleotide sequence ID" value="NZ_WELI01000008.1"/>
</dbReference>
<feature type="chain" id="PRO_5029853985" description="LPXTG cell wall anchor domain-containing protein" evidence="3">
    <location>
        <begin position="19"/>
        <end position="324"/>
    </location>
</feature>
<keyword evidence="2" id="KW-1133">Transmembrane helix</keyword>
<protein>
    <recommendedName>
        <fullName evidence="6">LPXTG cell wall anchor domain-containing protein</fullName>
    </recommendedName>
</protein>
<feature type="compositionally biased region" description="Pro residues" evidence="1">
    <location>
        <begin position="193"/>
        <end position="203"/>
    </location>
</feature>
<evidence type="ECO:0000256" key="2">
    <source>
        <dbReference type="SAM" id="Phobius"/>
    </source>
</evidence>
<evidence type="ECO:0000313" key="5">
    <source>
        <dbReference type="Proteomes" id="UP000488299"/>
    </source>
</evidence>
<keyword evidence="5" id="KW-1185">Reference proteome</keyword>
<keyword evidence="2" id="KW-0472">Membrane</keyword>
<gene>
    <name evidence="4" type="ORF">F5984_18620</name>
</gene>
<feature type="signal peptide" evidence="3">
    <location>
        <begin position="1"/>
        <end position="18"/>
    </location>
</feature>
<reference evidence="4 5" key="1">
    <citation type="submission" date="2019-10" db="EMBL/GenBank/DDBJ databases">
        <title>Rudanella paleaurantiibacter sp. nov., isolated from sludge.</title>
        <authorList>
            <person name="Xu S.Q."/>
        </authorList>
    </citation>
    <scope>NUCLEOTIDE SEQUENCE [LARGE SCALE GENOMIC DNA]</scope>
    <source>
        <strain evidence="4 5">HX-22-17</strain>
    </source>
</reference>
<evidence type="ECO:0000256" key="3">
    <source>
        <dbReference type="SAM" id="SignalP"/>
    </source>
</evidence>
<evidence type="ECO:0000313" key="4">
    <source>
        <dbReference type="EMBL" id="KAB7728387.1"/>
    </source>
</evidence>
<evidence type="ECO:0008006" key="6">
    <source>
        <dbReference type="Google" id="ProtNLM"/>
    </source>
</evidence>
<dbReference type="Proteomes" id="UP000488299">
    <property type="component" value="Unassembled WGS sequence"/>
</dbReference>
<comment type="caution">
    <text evidence="4">The sequence shown here is derived from an EMBL/GenBank/DDBJ whole genome shotgun (WGS) entry which is preliminary data.</text>
</comment>
<dbReference type="EMBL" id="WELI01000008">
    <property type="protein sequence ID" value="KAB7728387.1"/>
    <property type="molecule type" value="Genomic_DNA"/>
</dbReference>
<proteinExistence type="predicted"/>
<accession>A0A7J5TVR6</accession>
<organism evidence="4 5">
    <name type="scientific">Rudanella paleaurantiibacter</name>
    <dbReference type="NCBI Taxonomy" id="2614655"/>
    <lineage>
        <taxon>Bacteria</taxon>
        <taxon>Pseudomonadati</taxon>
        <taxon>Bacteroidota</taxon>
        <taxon>Cytophagia</taxon>
        <taxon>Cytophagales</taxon>
        <taxon>Cytophagaceae</taxon>
        <taxon>Rudanella</taxon>
    </lineage>
</organism>
<feature type="region of interest" description="Disordered" evidence="1">
    <location>
        <begin position="191"/>
        <end position="215"/>
    </location>
</feature>